<dbReference type="EMBL" id="FOJU01000001">
    <property type="protein sequence ID" value="SFA71906.1"/>
    <property type="molecule type" value="Genomic_DNA"/>
</dbReference>
<keyword evidence="3" id="KW-1185">Reference proteome</keyword>
<feature type="domain" description="Glycosyltransferase 2-like" evidence="1">
    <location>
        <begin position="12"/>
        <end position="119"/>
    </location>
</feature>
<proteinExistence type="predicted"/>
<accession>A0A1I0V8L0</accession>
<reference evidence="2 3" key="1">
    <citation type="submission" date="2016-10" db="EMBL/GenBank/DDBJ databases">
        <authorList>
            <person name="de Groot N.N."/>
        </authorList>
    </citation>
    <scope>NUCLEOTIDE SEQUENCE [LARGE SCALE GENOMIC DNA]</scope>
    <source>
        <strain evidence="2 3">DSM 29316</strain>
    </source>
</reference>
<dbReference type="Gene3D" id="3.90.550.10">
    <property type="entry name" value="Spore Coat Polysaccharide Biosynthesis Protein SpsA, Chain A"/>
    <property type="match status" value="1"/>
</dbReference>
<dbReference type="STRING" id="871651.SAMN05421688_0343"/>
<dbReference type="InterPro" id="IPR029044">
    <property type="entry name" value="Nucleotide-diphossugar_trans"/>
</dbReference>
<dbReference type="GO" id="GO:0016758">
    <property type="term" value="F:hexosyltransferase activity"/>
    <property type="evidence" value="ECO:0007669"/>
    <property type="project" value="UniProtKB-ARBA"/>
</dbReference>
<protein>
    <submittedName>
        <fullName evidence="2">Glycosyl transferase family 2</fullName>
    </submittedName>
</protein>
<dbReference type="PANTHER" id="PTHR22916:SF3">
    <property type="entry name" value="UDP-GLCNAC:BETAGAL BETA-1,3-N-ACETYLGLUCOSAMINYLTRANSFERASE-LIKE PROTEIN 1"/>
    <property type="match status" value="1"/>
</dbReference>
<organism evidence="2 3">
    <name type="scientific">Poseidonocella pacifica</name>
    <dbReference type="NCBI Taxonomy" id="871651"/>
    <lineage>
        <taxon>Bacteria</taxon>
        <taxon>Pseudomonadati</taxon>
        <taxon>Pseudomonadota</taxon>
        <taxon>Alphaproteobacteria</taxon>
        <taxon>Rhodobacterales</taxon>
        <taxon>Roseobacteraceae</taxon>
        <taxon>Poseidonocella</taxon>
    </lineage>
</organism>
<dbReference type="PANTHER" id="PTHR22916">
    <property type="entry name" value="GLYCOSYLTRANSFERASE"/>
    <property type="match status" value="1"/>
</dbReference>
<evidence type="ECO:0000313" key="2">
    <source>
        <dbReference type="EMBL" id="SFA71906.1"/>
    </source>
</evidence>
<dbReference type="InterPro" id="IPR001173">
    <property type="entry name" value="Glyco_trans_2-like"/>
</dbReference>
<name>A0A1I0V8L0_9RHOB</name>
<sequence length="317" mass="35253">MTDGPLHQPHVTIALCTYNGGAHLQFQLESFLHQHHKNWSLWISDDGSTDETLDTLQRFAQAHGEARDIRIVNGPRRGLAANYLSLLRRYDLPSGLVALSDQDDIWLRGKLTRAVRRITMECANRPESPILYGAQSFHVDNELRVIGKSSTARACPDFCNALVQNVVSGHSAVLNEAAVALVRKARDPGCLPFHDWWLYQLITAAGGTAVIDERPVLLYRQHPSATMGSHDGWRARLDRIRMVLGKTYGDWIAANLEELTRNADLLEPKANELVSTMIQGTPSWGLGRAAMLRRLGLHRQTRLGTGALMLAGFLGRV</sequence>
<evidence type="ECO:0000313" key="3">
    <source>
        <dbReference type="Proteomes" id="UP000198796"/>
    </source>
</evidence>
<evidence type="ECO:0000259" key="1">
    <source>
        <dbReference type="Pfam" id="PF00535"/>
    </source>
</evidence>
<dbReference type="Pfam" id="PF00535">
    <property type="entry name" value="Glycos_transf_2"/>
    <property type="match status" value="1"/>
</dbReference>
<gene>
    <name evidence="2" type="ORF">SAMN05421688_0343</name>
</gene>
<keyword evidence="2" id="KW-0808">Transferase</keyword>
<dbReference type="OrthoDB" id="9802649at2"/>
<dbReference type="RefSeq" id="WP_092059983.1">
    <property type="nucleotide sequence ID" value="NZ_FOJU01000001.1"/>
</dbReference>
<dbReference type="SUPFAM" id="SSF53448">
    <property type="entry name" value="Nucleotide-diphospho-sugar transferases"/>
    <property type="match status" value="1"/>
</dbReference>
<dbReference type="Proteomes" id="UP000198796">
    <property type="component" value="Unassembled WGS sequence"/>
</dbReference>
<dbReference type="AlphaFoldDB" id="A0A1I0V8L0"/>